<dbReference type="Gene3D" id="4.10.860.10">
    <property type="entry name" value="UVR domain"/>
    <property type="match status" value="1"/>
</dbReference>
<feature type="domain" description="UVR" evidence="16">
    <location>
        <begin position="654"/>
        <end position="689"/>
    </location>
</feature>
<dbReference type="InterPro" id="IPR001943">
    <property type="entry name" value="UVR_dom"/>
</dbReference>
<evidence type="ECO:0000256" key="14">
    <source>
        <dbReference type="RuleBase" id="RU003587"/>
    </source>
</evidence>
<dbReference type="PROSITE" id="PS50151">
    <property type="entry name" value="UVR"/>
    <property type="match status" value="1"/>
</dbReference>
<dbReference type="InterPro" id="IPR006935">
    <property type="entry name" value="Helicase/UvrB_N"/>
</dbReference>
<evidence type="ECO:0000256" key="7">
    <source>
        <dbReference type="ARBA" id="ARBA00022840"/>
    </source>
</evidence>
<dbReference type="Proteomes" id="UP001595556">
    <property type="component" value="Unassembled WGS sequence"/>
</dbReference>
<keyword evidence="15" id="KW-0175">Coiled coil</keyword>
<dbReference type="SUPFAM" id="SSF46600">
    <property type="entry name" value="C-terminal UvrC-binding domain of UvrB"/>
    <property type="match status" value="1"/>
</dbReference>
<dbReference type="PROSITE" id="PS51194">
    <property type="entry name" value="HELICASE_CTER"/>
    <property type="match status" value="1"/>
</dbReference>
<keyword evidence="6 13" id="KW-0228">DNA excision</keyword>
<dbReference type="CDD" id="cd18790">
    <property type="entry name" value="SF2_C_UvrB"/>
    <property type="match status" value="1"/>
</dbReference>
<proteinExistence type="inferred from homology"/>
<dbReference type="GO" id="GO:0016787">
    <property type="term" value="F:hydrolase activity"/>
    <property type="evidence" value="ECO:0007669"/>
    <property type="project" value="UniProtKB-KW"/>
</dbReference>
<dbReference type="InterPro" id="IPR027417">
    <property type="entry name" value="P-loop_NTPase"/>
</dbReference>
<evidence type="ECO:0000259" key="18">
    <source>
        <dbReference type="PROSITE" id="PS51194"/>
    </source>
</evidence>
<dbReference type="InterPro" id="IPR041471">
    <property type="entry name" value="UvrB_inter"/>
</dbReference>
<feature type="binding site" evidence="13">
    <location>
        <begin position="66"/>
        <end position="73"/>
    </location>
    <ligand>
        <name>ATP</name>
        <dbReference type="ChEBI" id="CHEBI:30616"/>
    </ligand>
</feature>
<dbReference type="HAMAP" id="MF_00204">
    <property type="entry name" value="UvrB"/>
    <property type="match status" value="1"/>
</dbReference>
<keyword evidence="20" id="KW-1185">Reference proteome</keyword>
<dbReference type="InterPro" id="IPR004807">
    <property type="entry name" value="UvrB"/>
</dbReference>
<evidence type="ECO:0000256" key="9">
    <source>
        <dbReference type="ARBA" id="ARBA00023204"/>
    </source>
</evidence>
<evidence type="ECO:0000256" key="12">
    <source>
        <dbReference type="ARBA" id="ARBA00029504"/>
    </source>
</evidence>
<dbReference type="SUPFAM" id="SSF52540">
    <property type="entry name" value="P-loop containing nucleoside triphosphate hydrolases"/>
    <property type="match status" value="2"/>
</dbReference>
<evidence type="ECO:0000256" key="13">
    <source>
        <dbReference type="HAMAP-Rule" id="MF_00204"/>
    </source>
</evidence>
<dbReference type="NCBIfam" id="TIGR00631">
    <property type="entry name" value="uvrb"/>
    <property type="match status" value="1"/>
</dbReference>
<evidence type="ECO:0000256" key="8">
    <source>
        <dbReference type="ARBA" id="ARBA00022881"/>
    </source>
</evidence>
<evidence type="ECO:0000256" key="3">
    <source>
        <dbReference type="ARBA" id="ARBA00022490"/>
    </source>
</evidence>
<evidence type="ECO:0000313" key="19">
    <source>
        <dbReference type="EMBL" id="MFC3146606.1"/>
    </source>
</evidence>
<dbReference type="NCBIfam" id="NF003673">
    <property type="entry name" value="PRK05298.1"/>
    <property type="match status" value="1"/>
</dbReference>
<evidence type="ECO:0000256" key="11">
    <source>
        <dbReference type="ARBA" id="ARBA00026033"/>
    </source>
</evidence>
<keyword evidence="5 13" id="KW-0227">DNA damage</keyword>
<dbReference type="Pfam" id="PF04851">
    <property type="entry name" value="ResIII"/>
    <property type="match status" value="1"/>
</dbReference>
<dbReference type="InterPro" id="IPR024759">
    <property type="entry name" value="UvrB_YAD/RRR_dom"/>
</dbReference>
<evidence type="ECO:0000259" key="17">
    <source>
        <dbReference type="PROSITE" id="PS51192"/>
    </source>
</evidence>
<dbReference type="SMART" id="SM00490">
    <property type="entry name" value="HELICc"/>
    <property type="match status" value="1"/>
</dbReference>
<dbReference type="SMART" id="SM00487">
    <property type="entry name" value="DEXDc"/>
    <property type="match status" value="1"/>
</dbReference>
<dbReference type="PANTHER" id="PTHR24029">
    <property type="entry name" value="UVRABC SYSTEM PROTEIN B"/>
    <property type="match status" value="1"/>
</dbReference>
<dbReference type="PROSITE" id="PS51192">
    <property type="entry name" value="HELICASE_ATP_BIND_1"/>
    <property type="match status" value="1"/>
</dbReference>
<keyword evidence="10 13" id="KW-0742">SOS response</keyword>
<keyword evidence="8 13" id="KW-0267">Excision nuclease</keyword>
<dbReference type="Pfam" id="PF17757">
    <property type="entry name" value="UvrB_inter"/>
    <property type="match status" value="1"/>
</dbReference>
<keyword evidence="7 13" id="KW-0067">ATP-binding</keyword>
<evidence type="ECO:0000313" key="20">
    <source>
        <dbReference type="Proteomes" id="UP001595556"/>
    </source>
</evidence>
<evidence type="ECO:0000259" key="16">
    <source>
        <dbReference type="PROSITE" id="PS50151"/>
    </source>
</evidence>
<keyword evidence="9 13" id="KW-0234">DNA repair</keyword>
<dbReference type="EMBL" id="JBHRTI010000003">
    <property type="protein sequence ID" value="MFC3146606.1"/>
    <property type="molecule type" value="Genomic_DNA"/>
</dbReference>
<dbReference type="Gene3D" id="3.40.50.300">
    <property type="entry name" value="P-loop containing nucleotide triphosphate hydrolases"/>
    <property type="match status" value="3"/>
</dbReference>
<comment type="function">
    <text evidence="13">The UvrABC repair system catalyzes the recognition and processing of DNA lesions. A damage recognition complex composed of 2 UvrA and 2 UvrB subunits scans DNA for abnormalities. Upon binding of the UvrA(2)B(2) complex to a putative damaged site, the DNA wraps around one UvrB monomer. DNA wrap is dependent on ATP binding by UvrB and probably causes local melting of the DNA helix, facilitating insertion of UvrB beta-hairpin between the DNA strands. Then UvrB probes one DNA strand for the presence of a lesion. If a lesion is found the UvrA subunits dissociate and the UvrB-DNA preincision complex is formed. This complex is subsequently bound by UvrC and the second UvrB is released. If no lesion is found, the DNA wraps around the other UvrB subunit that will check the other stand for damage.</text>
</comment>
<dbReference type="Pfam" id="PF02151">
    <property type="entry name" value="UVR"/>
    <property type="match status" value="1"/>
</dbReference>
<evidence type="ECO:0000256" key="1">
    <source>
        <dbReference type="ARBA" id="ARBA00004496"/>
    </source>
</evidence>
<keyword evidence="4 13" id="KW-0547">Nucleotide-binding</keyword>
<comment type="similarity">
    <text evidence="2 13 14">Belongs to the UvrB family.</text>
</comment>
<comment type="domain">
    <text evidence="13">The beta-hairpin motif is involved in DNA binding.</text>
</comment>
<evidence type="ECO:0000256" key="4">
    <source>
        <dbReference type="ARBA" id="ARBA00022741"/>
    </source>
</evidence>
<feature type="coiled-coil region" evidence="15">
    <location>
        <begin position="284"/>
        <end position="311"/>
    </location>
</feature>
<gene>
    <name evidence="13 19" type="primary">uvrB</name>
    <name evidence="19" type="ORF">ACFOEN_03005</name>
</gene>
<comment type="subunit">
    <text evidence="11 13 14">Forms a heterotetramer with UvrA during the search for lesions. Interacts with UvrC in an incision complex.</text>
</comment>
<name>A0ABV7H4S7_9BURK</name>
<comment type="subcellular location">
    <subcellularLocation>
        <location evidence="1 13 14">Cytoplasm</location>
    </subcellularLocation>
</comment>
<dbReference type="PANTHER" id="PTHR24029:SF0">
    <property type="entry name" value="UVRABC SYSTEM PROTEIN B"/>
    <property type="match status" value="1"/>
</dbReference>
<feature type="domain" description="Helicase C-terminal" evidence="18">
    <location>
        <begin position="457"/>
        <end position="623"/>
    </location>
</feature>
<feature type="coiled-coil region" evidence="15">
    <location>
        <begin position="650"/>
        <end position="677"/>
    </location>
</feature>
<evidence type="ECO:0000256" key="6">
    <source>
        <dbReference type="ARBA" id="ARBA00022769"/>
    </source>
</evidence>
<keyword evidence="3 13" id="KW-0963">Cytoplasm</keyword>
<evidence type="ECO:0000256" key="5">
    <source>
        <dbReference type="ARBA" id="ARBA00022763"/>
    </source>
</evidence>
<dbReference type="InterPro" id="IPR036876">
    <property type="entry name" value="UVR_dom_sf"/>
</dbReference>
<dbReference type="Pfam" id="PF12344">
    <property type="entry name" value="UvrB"/>
    <property type="match status" value="1"/>
</dbReference>
<reference evidence="20" key="1">
    <citation type="journal article" date="2019" name="Int. J. Syst. Evol. Microbiol.">
        <title>The Global Catalogue of Microorganisms (GCM) 10K type strain sequencing project: providing services to taxonomists for standard genome sequencing and annotation.</title>
        <authorList>
            <consortium name="The Broad Institute Genomics Platform"/>
            <consortium name="The Broad Institute Genome Sequencing Center for Infectious Disease"/>
            <person name="Wu L."/>
            <person name="Ma J."/>
        </authorList>
    </citation>
    <scope>NUCLEOTIDE SEQUENCE [LARGE SCALE GENOMIC DNA]</scope>
    <source>
        <strain evidence="20">KCTC 52168</strain>
    </source>
</reference>
<feature type="domain" description="Helicase ATP-binding" evidence="17">
    <location>
        <begin position="53"/>
        <end position="228"/>
    </location>
</feature>
<evidence type="ECO:0000256" key="15">
    <source>
        <dbReference type="SAM" id="Coils"/>
    </source>
</evidence>
<feature type="short sequence motif" description="Beta-hairpin" evidence="13">
    <location>
        <begin position="119"/>
        <end position="142"/>
    </location>
</feature>
<dbReference type="InterPro" id="IPR001650">
    <property type="entry name" value="Helicase_C-like"/>
</dbReference>
<dbReference type="RefSeq" id="WP_377300955.1">
    <property type="nucleotide sequence ID" value="NZ_CP180191.1"/>
</dbReference>
<dbReference type="Pfam" id="PF00271">
    <property type="entry name" value="Helicase_C"/>
    <property type="match status" value="1"/>
</dbReference>
<keyword evidence="19" id="KW-0378">Hydrolase</keyword>
<evidence type="ECO:0000256" key="10">
    <source>
        <dbReference type="ARBA" id="ARBA00023236"/>
    </source>
</evidence>
<protein>
    <recommendedName>
        <fullName evidence="12 13">UvrABC system protein B</fullName>
        <shortName evidence="13">Protein UvrB</shortName>
    </recommendedName>
    <alternativeName>
        <fullName evidence="13">Excinuclease ABC subunit B</fullName>
    </alternativeName>
</protein>
<sequence length="706" mass="79687">MSASSSNAPPPAAEAPVEVPVGEFVSYPDSPFRLFQPFPPAGDQPMAIAGLVDGIRDGLSFQTLLGVTGSGKTYTMANVIAQMGRPALVLAPNKTLAAQLYAEMREFFPQNAVEYFVSYYDYYQPEAYVPQRDLFIEKDSSINEHIEQMRLSATKSLLERRDTVIVATVSCIYGIGNPTEYHAMILILRVGDKLSQRDVITRLVAMQYTRTDLDFTRGNFRVRGDTIDIFPAEHAELAIRIELFDDQIDSITLFDPLTGRTRQKIPRFTVYPGSHYVTPRATVLRAIETIKDELRERLDFFVKENKLVEAQRIEQRTRFDLEMLQELGFCKGIENYSRHFSGAKPGDPPPTLIDYLPDDALMIIDESHVMMGQLNGMYNGDRSRKQTLVEYGFRLPSAMDNRPLKFEEFERKMPQTIFVSATPADYETKRADNTVEQVVRPTGLIDPTVEVRPASTQVDDVLSEIRDRVDKGERVLVTTLTKRMAEDLTDFLSENGVKVRYLHSDIDTVERVEIIRDLRLGMFDVLVGINLLREGLDIPEVSLVAILDADKEGFLRSGRSLIQTIGRAARNLNGKAILYGDVVTDSMKAAIEETNRRREKQVAFNAEHGITPRGVIKQVKELIDGVFNQSDSRKEQKAAEARKSYETLSEKDLGKEIKRLEKLMMEAARNLEFERAAQLRDQLSVLREQAFGASAEGSVVSLTARR</sequence>
<comment type="caution">
    <text evidence="19">The sequence shown here is derived from an EMBL/GenBank/DDBJ whole genome shotgun (WGS) entry which is preliminary data.</text>
</comment>
<dbReference type="InterPro" id="IPR014001">
    <property type="entry name" value="Helicase_ATP-bd"/>
</dbReference>
<dbReference type="CDD" id="cd17916">
    <property type="entry name" value="DEXHc_UvrB"/>
    <property type="match status" value="1"/>
</dbReference>
<evidence type="ECO:0000256" key="2">
    <source>
        <dbReference type="ARBA" id="ARBA00008533"/>
    </source>
</evidence>
<organism evidence="19 20">
    <name type="scientific">Piscinibacterium candidicorallinum</name>
    <dbReference type="NCBI Taxonomy" id="1793872"/>
    <lineage>
        <taxon>Bacteria</taxon>
        <taxon>Pseudomonadati</taxon>
        <taxon>Pseudomonadota</taxon>
        <taxon>Betaproteobacteria</taxon>
        <taxon>Burkholderiales</taxon>
        <taxon>Piscinibacterium</taxon>
    </lineage>
</organism>
<accession>A0ABV7H4S7</accession>